<organism evidence="1 2">
    <name type="scientific">Racocetra persica</name>
    <dbReference type="NCBI Taxonomy" id="160502"/>
    <lineage>
        <taxon>Eukaryota</taxon>
        <taxon>Fungi</taxon>
        <taxon>Fungi incertae sedis</taxon>
        <taxon>Mucoromycota</taxon>
        <taxon>Glomeromycotina</taxon>
        <taxon>Glomeromycetes</taxon>
        <taxon>Diversisporales</taxon>
        <taxon>Gigasporaceae</taxon>
        <taxon>Racocetra</taxon>
    </lineage>
</organism>
<evidence type="ECO:0000313" key="1">
    <source>
        <dbReference type="EMBL" id="CAG8799255.1"/>
    </source>
</evidence>
<feature type="non-terminal residue" evidence="1">
    <location>
        <position position="100"/>
    </location>
</feature>
<dbReference type="EMBL" id="CAJVQC010058961">
    <property type="protein sequence ID" value="CAG8799255.1"/>
    <property type="molecule type" value="Genomic_DNA"/>
</dbReference>
<evidence type="ECO:0000313" key="2">
    <source>
        <dbReference type="Proteomes" id="UP000789920"/>
    </source>
</evidence>
<name>A0ACA9RMV4_9GLOM</name>
<sequence>AAPIKQKPYCIPPDKQEFLQQEIEKMKELGVIRPSTGPWSSSIIIVPKKNGKKRLCVDYCKLNAVIKKDIYPLPNINNVLDSFRKAIWFFSFDLASGYWT</sequence>
<keyword evidence="2" id="KW-1185">Reference proteome</keyword>
<gene>
    <name evidence="1" type="ORF">RPERSI_LOCUS20682</name>
</gene>
<reference evidence="1" key="1">
    <citation type="submission" date="2021-06" db="EMBL/GenBank/DDBJ databases">
        <authorList>
            <person name="Kallberg Y."/>
            <person name="Tangrot J."/>
            <person name="Rosling A."/>
        </authorList>
    </citation>
    <scope>NUCLEOTIDE SEQUENCE</scope>
    <source>
        <strain evidence="1">MA461A</strain>
    </source>
</reference>
<comment type="caution">
    <text evidence="1">The sequence shown here is derived from an EMBL/GenBank/DDBJ whole genome shotgun (WGS) entry which is preliminary data.</text>
</comment>
<dbReference type="Proteomes" id="UP000789920">
    <property type="component" value="Unassembled WGS sequence"/>
</dbReference>
<proteinExistence type="predicted"/>
<protein>
    <submittedName>
        <fullName evidence="1">12837_t:CDS:1</fullName>
    </submittedName>
</protein>
<accession>A0ACA9RMV4</accession>
<feature type="non-terminal residue" evidence="1">
    <location>
        <position position="1"/>
    </location>
</feature>